<dbReference type="EMBL" id="JAPWTJ010001999">
    <property type="protein sequence ID" value="KAJ8968422.1"/>
    <property type="molecule type" value="Genomic_DNA"/>
</dbReference>
<gene>
    <name evidence="1" type="ORF">NQ317_015261</name>
</gene>
<dbReference type="Proteomes" id="UP001162164">
    <property type="component" value="Unassembled WGS sequence"/>
</dbReference>
<reference evidence="1" key="1">
    <citation type="journal article" date="2023" name="Insect Mol. Biol.">
        <title>Genome sequencing provides insights into the evolution of gene families encoding plant cell wall-degrading enzymes in longhorned beetles.</title>
        <authorList>
            <person name="Shin N.R."/>
            <person name="Okamura Y."/>
            <person name="Kirsch R."/>
            <person name="Pauchet Y."/>
        </authorList>
    </citation>
    <scope>NUCLEOTIDE SEQUENCE</scope>
    <source>
        <strain evidence="1">MMC_N1</strain>
    </source>
</reference>
<keyword evidence="2" id="KW-1185">Reference proteome</keyword>
<evidence type="ECO:0000313" key="2">
    <source>
        <dbReference type="Proteomes" id="UP001162164"/>
    </source>
</evidence>
<evidence type="ECO:0000313" key="1">
    <source>
        <dbReference type="EMBL" id="KAJ8968422.1"/>
    </source>
</evidence>
<name>A0ABQ9IXE3_9CUCU</name>
<proteinExistence type="predicted"/>
<organism evidence="1 2">
    <name type="scientific">Molorchus minor</name>
    <dbReference type="NCBI Taxonomy" id="1323400"/>
    <lineage>
        <taxon>Eukaryota</taxon>
        <taxon>Metazoa</taxon>
        <taxon>Ecdysozoa</taxon>
        <taxon>Arthropoda</taxon>
        <taxon>Hexapoda</taxon>
        <taxon>Insecta</taxon>
        <taxon>Pterygota</taxon>
        <taxon>Neoptera</taxon>
        <taxon>Endopterygota</taxon>
        <taxon>Coleoptera</taxon>
        <taxon>Polyphaga</taxon>
        <taxon>Cucujiformia</taxon>
        <taxon>Chrysomeloidea</taxon>
        <taxon>Cerambycidae</taxon>
        <taxon>Lamiinae</taxon>
        <taxon>Monochamini</taxon>
        <taxon>Molorchus</taxon>
    </lineage>
</organism>
<comment type="caution">
    <text evidence="1">The sequence shown here is derived from an EMBL/GenBank/DDBJ whole genome shotgun (WGS) entry which is preliminary data.</text>
</comment>
<protein>
    <submittedName>
        <fullName evidence="1">Uncharacterized protein</fullName>
    </submittedName>
</protein>
<sequence>MWYQITMTQFLSQRPHIAANFWRSQKCWTKQINETCPHSADLDKFSKDYTEAMKKPCNS</sequence>
<accession>A0ABQ9IXE3</accession>